<reference evidence="4" key="1">
    <citation type="journal article" date="2011" name="Proc. Natl. Acad. Sci. U.S.A.">
        <title>Genomic insights into the physiology and ecology of the marine filamentous cyanobacterium Lyngbya majuscula.</title>
        <authorList>
            <person name="Jones A.C."/>
            <person name="Monroe E.A."/>
            <person name="Podell S."/>
            <person name="Hess W.R."/>
            <person name="Klages S."/>
            <person name="Esquenazi E."/>
            <person name="Niessen S."/>
            <person name="Hoover H."/>
            <person name="Rothmann M."/>
            <person name="Lasken R.S."/>
            <person name="Yates J.R.III."/>
            <person name="Reinhardt R."/>
            <person name="Kube M."/>
            <person name="Burkart M.D."/>
            <person name="Allen E.E."/>
            <person name="Dorrestein P.C."/>
            <person name="Gerwick W.H."/>
            <person name="Gerwick L."/>
        </authorList>
    </citation>
    <scope>NUCLEOTIDE SEQUENCE [LARGE SCALE GENOMIC DNA]</scope>
    <source>
        <strain evidence="4">3L</strain>
    </source>
</reference>
<dbReference type="eggNOG" id="COG4942">
    <property type="taxonomic scope" value="Bacteria"/>
</dbReference>
<keyword evidence="1" id="KW-0175">Coiled coil</keyword>
<dbReference type="InterPro" id="IPR045538">
    <property type="entry name" value="CIS_TMP"/>
</dbReference>
<dbReference type="Proteomes" id="UP000003959">
    <property type="component" value="Unassembled WGS sequence"/>
</dbReference>
<name>F4XXU1_9CYAN</name>
<feature type="region of interest" description="Disordered" evidence="2">
    <location>
        <begin position="102"/>
        <end position="138"/>
    </location>
</feature>
<dbReference type="HOGENOM" id="CLU_264274_0_0_3"/>
<keyword evidence="4" id="KW-1185">Reference proteome</keyword>
<feature type="compositionally biased region" description="Polar residues" evidence="2">
    <location>
        <begin position="102"/>
        <end position="112"/>
    </location>
</feature>
<organism evidence="3 4">
    <name type="scientific">Moorena producens 3L</name>
    <dbReference type="NCBI Taxonomy" id="489825"/>
    <lineage>
        <taxon>Bacteria</taxon>
        <taxon>Bacillati</taxon>
        <taxon>Cyanobacteriota</taxon>
        <taxon>Cyanophyceae</taxon>
        <taxon>Coleofasciculales</taxon>
        <taxon>Coleofasciculaceae</taxon>
        <taxon>Moorena</taxon>
    </lineage>
</organism>
<dbReference type="EMBL" id="GL890950">
    <property type="protein sequence ID" value="EGJ30594.1"/>
    <property type="molecule type" value="Genomic_DNA"/>
</dbReference>
<sequence>MLKPLEVKQQRHIIKKQIIELNLSSQQGAFELQNEVSRIYRHKVLPLIDNLLSQFSDLDTIHRINTLEIDLGNIDINNLEQELIDKILEQIQQQLAEQISHSNYSLSTQPQPKTELDKSSPLLGSTEGETGENIGQNKVTSVSATRYQRLSDQIGRSEIASKSALQLEILSYFIQTGMLPWWTENLSKQELEDYCDRLITNSPNQVKSIVKQSFKNPKQLQRLIYQFSDLILLKIAGLFTGNLVQFIADYNTDIKAVLAQLEQTINIPEAKLRLERWQGIFFSISSESKTKVDKLKLVQDNLLHIATSNRINYPDFLTSLVAKIEHLVRAGKGFKSQLPEILDIIQIPNQDAQLIRAEERASQLDIFSDFIQTGILPENFSKQELEQYCDHLITNSPNQVKSIVKQSFKNSKHLQRLIYQFSDSTLLKIAGLFTGDSVQFIADYNTDIKPVLEQLEQTRNIPAAKLRLERWQGILFSISSESNTQVDKLKLVQDNLLHIASSNRINYPEFVRNIVAKIEHLVRQGKGFKSRLPEILDRIQIPSQDTQLIIAEERASQLEIFRDFIQTSILPEKLSKQELEDYCDRLITNSPNQVKSIVKQSLKNSKQLQRLIYQFSDSTLLKIVGLFTEDSVQFIADYNTDIKPVLEQLEQTINIPEAKLRLERWQGIFFSISSESKTKVDKLKLVQDNLLHIATSNRINYPDFLTSLVAKIEHLVRAGKGFKSQLPEILDIIQIPNQDAQLIRAEERASQLDIFSDFIQTGILPENFSKQELEDYCDRLITNSPNQVKSIVKQSLKNPKQLQRLIYQFSDSTLLKIARLFTGNLVQFIADYNTDIKPVLEQLEQTINIPEAKLRLERWQGILFSISSESKTQVDKLKLVQDNLLHIGTSNNINYPEFLTNLVAKIEHLVRAGKGFKSQLPEILDRIQIPRQYTEFIKEREQLEHLLRELQHLDLNSQILPQHKQQINQLKTEIEVLLNEINNSAQVQRSSDLITRFKQLQKSCQTLKLNIQQELKSEQTRFPDVVNTFSDSDEIYIYNAGLILIWPFLTRFFVKIGLVQDKIFINTISAERAALLLQYLVDHSTEIPEHSLPLNKILCGIDLLEPIDTNLEITAQERAECENLLSAVIQNWSILKNTSIEGFRRAFLQRNGIVRIRDGSWLLQVERETYDILLDRIPWSIRVVKLPWMDNILYVEW</sequence>
<dbReference type="AlphaFoldDB" id="F4XXU1"/>
<evidence type="ECO:0000313" key="4">
    <source>
        <dbReference type="Proteomes" id="UP000003959"/>
    </source>
</evidence>
<proteinExistence type="predicted"/>
<dbReference type="Pfam" id="PF19268">
    <property type="entry name" value="CIS_TMP"/>
    <property type="match status" value="4"/>
</dbReference>
<feature type="coiled-coil region" evidence="1">
    <location>
        <begin position="933"/>
        <end position="987"/>
    </location>
</feature>
<dbReference type="RefSeq" id="WP_009149579.1">
    <property type="nucleotide sequence ID" value="NZ_GL890950.1"/>
</dbReference>
<accession>F4XXU1</accession>
<evidence type="ECO:0000256" key="2">
    <source>
        <dbReference type="SAM" id="MobiDB-lite"/>
    </source>
</evidence>
<evidence type="ECO:0000256" key="1">
    <source>
        <dbReference type="SAM" id="Coils"/>
    </source>
</evidence>
<gene>
    <name evidence="3" type="ORF">LYNGBM3L_48840</name>
</gene>
<dbReference type="OrthoDB" id="499748at2"/>
<protein>
    <submittedName>
        <fullName evidence="3">Uncharacterized protein</fullName>
    </submittedName>
</protein>
<evidence type="ECO:0000313" key="3">
    <source>
        <dbReference type="EMBL" id="EGJ30594.1"/>
    </source>
</evidence>